<dbReference type="InterPro" id="IPR052698">
    <property type="entry name" value="MoCofactor_Util/Proc"/>
</dbReference>
<sequence>MFDAPRILSFLRDSLTRGQRACLVTVTDVTGASVRNPGAHMAVVEDGRFSGSLSGGCIEQAVVGEALKAIEAGMPHRIAYGAGTPIIDIRLPCGGRVDLLFTPLCDPAIVEELLERLDAREAALLALPTGTEPAQLRESGETGWDGEHFLVRHHPPLRLVIAGHGGTVETLVRQAAALDIECCVASPDPLIVEALASGDAQTQLLGRLGEPLGFALDQWTAAAFFFHDHDWETALMAEALASPVFYVGAMGSHATHESRIGLLRDAGAAESAIDRIVAPIGLIPSSRDPETLALSVLVQVVDRYNAVIGAQFSPSRDP</sequence>
<accession>A0ABY8FRX6</accession>
<dbReference type="Proteomes" id="UP001215827">
    <property type="component" value="Chromosome"/>
</dbReference>
<organism evidence="3 4">
    <name type="scientific">Altererythrobacter arenosus</name>
    <dbReference type="NCBI Taxonomy" id="3032592"/>
    <lineage>
        <taxon>Bacteria</taxon>
        <taxon>Pseudomonadati</taxon>
        <taxon>Pseudomonadota</taxon>
        <taxon>Alphaproteobacteria</taxon>
        <taxon>Sphingomonadales</taxon>
        <taxon>Erythrobacteraceae</taxon>
        <taxon>Altererythrobacter</taxon>
    </lineage>
</organism>
<proteinExistence type="predicted"/>
<keyword evidence="4" id="KW-1185">Reference proteome</keyword>
<dbReference type="EMBL" id="CP121106">
    <property type="protein sequence ID" value="WFL77771.1"/>
    <property type="molecule type" value="Genomic_DNA"/>
</dbReference>
<protein>
    <submittedName>
        <fullName evidence="3">XdhC family protein</fullName>
    </submittedName>
</protein>
<dbReference type="InterPro" id="IPR003777">
    <property type="entry name" value="XdhC_CoxI"/>
</dbReference>
<dbReference type="Gene3D" id="3.40.50.720">
    <property type="entry name" value="NAD(P)-binding Rossmann-like Domain"/>
    <property type="match status" value="1"/>
</dbReference>
<feature type="domain" description="XdhC Rossmann" evidence="2">
    <location>
        <begin position="159"/>
        <end position="299"/>
    </location>
</feature>
<dbReference type="Pfam" id="PF02625">
    <property type="entry name" value="XdhC_CoxI"/>
    <property type="match status" value="1"/>
</dbReference>
<feature type="domain" description="XdhC- CoxI" evidence="1">
    <location>
        <begin position="16"/>
        <end position="81"/>
    </location>
</feature>
<dbReference type="RefSeq" id="WP_278016463.1">
    <property type="nucleotide sequence ID" value="NZ_CP121106.1"/>
</dbReference>
<reference evidence="3 4" key="1">
    <citation type="submission" date="2023-03" db="EMBL/GenBank/DDBJ databases">
        <title>Altererythrobacter sp. CAU 1644 isolated from sand.</title>
        <authorList>
            <person name="Kim W."/>
        </authorList>
    </citation>
    <scope>NUCLEOTIDE SEQUENCE [LARGE SCALE GENOMIC DNA]</scope>
    <source>
        <strain evidence="3 4">CAU 1644</strain>
    </source>
</reference>
<evidence type="ECO:0000313" key="3">
    <source>
        <dbReference type="EMBL" id="WFL77771.1"/>
    </source>
</evidence>
<dbReference type="PANTHER" id="PTHR30388">
    <property type="entry name" value="ALDEHYDE OXIDOREDUCTASE MOLYBDENUM COFACTOR ASSEMBLY PROTEIN"/>
    <property type="match status" value="1"/>
</dbReference>
<dbReference type="InterPro" id="IPR027051">
    <property type="entry name" value="XdhC_Rossmann_dom"/>
</dbReference>
<evidence type="ECO:0000259" key="1">
    <source>
        <dbReference type="Pfam" id="PF02625"/>
    </source>
</evidence>
<dbReference type="Pfam" id="PF13478">
    <property type="entry name" value="XdhC_C"/>
    <property type="match status" value="1"/>
</dbReference>
<gene>
    <name evidence="3" type="ORF">P7228_01500</name>
</gene>
<name>A0ABY8FRX6_9SPHN</name>
<evidence type="ECO:0000313" key="4">
    <source>
        <dbReference type="Proteomes" id="UP001215827"/>
    </source>
</evidence>
<dbReference type="PANTHER" id="PTHR30388:SF4">
    <property type="entry name" value="MOLYBDENUM COFACTOR INSERTION CHAPERONE PAOD"/>
    <property type="match status" value="1"/>
</dbReference>
<evidence type="ECO:0000259" key="2">
    <source>
        <dbReference type="Pfam" id="PF13478"/>
    </source>
</evidence>